<dbReference type="InterPro" id="IPR051575">
    <property type="entry name" value="Myb-like_DNA-bd"/>
</dbReference>
<evidence type="ECO:0000256" key="1">
    <source>
        <dbReference type="ARBA" id="ARBA00023015"/>
    </source>
</evidence>
<evidence type="ECO:0000256" key="3">
    <source>
        <dbReference type="ARBA" id="ARBA00023163"/>
    </source>
</evidence>
<dbReference type="Proteomes" id="UP000683925">
    <property type="component" value="Unassembled WGS sequence"/>
</dbReference>
<gene>
    <name evidence="8" type="ORF">POCTA_138.1.T0600272</name>
</gene>
<name>A0A8S1VCS8_PAROT</name>
<evidence type="ECO:0000256" key="5">
    <source>
        <dbReference type="SAM" id="MobiDB-lite"/>
    </source>
</evidence>
<evidence type="ECO:0000313" key="8">
    <source>
        <dbReference type="EMBL" id="CAD8172726.1"/>
    </source>
</evidence>
<evidence type="ECO:0000259" key="7">
    <source>
        <dbReference type="PROSITE" id="PS51294"/>
    </source>
</evidence>
<dbReference type="GO" id="GO:0042796">
    <property type="term" value="P:snRNA transcription by RNA polymerase III"/>
    <property type="evidence" value="ECO:0007669"/>
    <property type="project" value="TreeGrafter"/>
</dbReference>
<keyword evidence="1" id="KW-0805">Transcription regulation</keyword>
<dbReference type="EMBL" id="CAJJDP010000059">
    <property type="protein sequence ID" value="CAD8172726.1"/>
    <property type="molecule type" value="Genomic_DNA"/>
</dbReference>
<dbReference type="GO" id="GO:0000978">
    <property type="term" value="F:RNA polymerase II cis-regulatory region sequence-specific DNA binding"/>
    <property type="evidence" value="ECO:0007669"/>
    <property type="project" value="TreeGrafter"/>
</dbReference>
<feature type="domain" description="HTH myb-type" evidence="7">
    <location>
        <begin position="66"/>
        <end position="112"/>
    </location>
</feature>
<dbReference type="PANTHER" id="PTHR46621:SF1">
    <property type="entry name" value="SNRNA-ACTIVATING PROTEIN COMPLEX SUBUNIT 4"/>
    <property type="match status" value="1"/>
</dbReference>
<dbReference type="PROSITE" id="PS51294">
    <property type="entry name" value="HTH_MYB"/>
    <property type="match status" value="3"/>
</dbReference>
<feature type="domain" description="Myb-like" evidence="6">
    <location>
        <begin position="66"/>
        <end position="112"/>
    </location>
</feature>
<dbReference type="GO" id="GO:0042795">
    <property type="term" value="P:snRNA transcription by RNA polymerase II"/>
    <property type="evidence" value="ECO:0007669"/>
    <property type="project" value="TreeGrafter"/>
</dbReference>
<dbReference type="PROSITE" id="PS50090">
    <property type="entry name" value="MYB_LIKE"/>
    <property type="match status" value="3"/>
</dbReference>
<feature type="domain" description="HTH myb-type" evidence="7">
    <location>
        <begin position="113"/>
        <end position="167"/>
    </location>
</feature>
<comment type="caution">
    <text evidence="8">The sequence shown here is derived from an EMBL/GenBank/DDBJ whole genome shotgun (WGS) entry which is preliminary data.</text>
</comment>
<evidence type="ECO:0000256" key="2">
    <source>
        <dbReference type="ARBA" id="ARBA00023125"/>
    </source>
</evidence>
<reference evidence="8" key="1">
    <citation type="submission" date="2021-01" db="EMBL/GenBank/DDBJ databases">
        <authorList>
            <consortium name="Genoscope - CEA"/>
            <person name="William W."/>
        </authorList>
    </citation>
    <scope>NUCLEOTIDE SEQUENCE</scope>
</reference>
<feature type="domain" description="HTH myb-type" evidence="7">
    <location>
        <begin position="11"/>
        <end position="65"/>
    </location>
</feature>
<dbReference type="AlphaFoldDB" id="A0A8S1VCS8"/>
<feature type="domain" description="Myb-like" evidence="6">
    <location>
        <begin position="11"/>
        <end position="61"/>
    </location>
</feature>
<dbReference type="GO" id="GO:0019185">
    <property type="term" value="C:snRNA-activating protein complex"/>
    <property type="evidence" value="ECO:0007669"/>
    <property type="project" value="TreeGrafter"/>
</dbReference>
<keyword evidence="2" id="KW-0238">DNA-binding</keyword>
<proteinExistence type="predicted"/>
<dbReference type="GO" id="GO:0001006">
    <property type="term" value="F:RNA polymerase III type 3 promoter sequence-specific DNA binding"/>
    <property type="evidence" value="ECO:0007669"/>
    <property type="project" value="TreeGrafter"/>
</dbReference>
<keyword evidence="3" id="KW-0804">Transcription</keyword>
<evidence type="ECO:0000256" key="4">
    <source>
        <dbReference type="ARBA" id="ARBA00023242"/>
    </source>
</evidence>
<feature type="region of interest" description="Disordered" evidence="5">
    <location>
        <begin position="185"/>
        <end position="204"/>
    </location>
</feature>
<keyword evidence="9" id="KW-1185">Reference proteome</keyword>
<organism evidence="8 9">
    <name type="scientific">Paramecium octaurelia</name>
    <dbReference type="NCBI Taxonomy" id="43137"/>
    <lineage>
        <taxon>Eukaryota</taxon>
        <taxon>Sar</taxon>
        <taxon>Alveolata</taxon>
        <taxon>Ciliophora</taxon>
        <taxon>Intramacronucleata</taxon>
        <taxon>Oligohymenophorea</taxon>
        <taxon>Peniculida</taxon>
        <taxon>Parameciidae</taxon>
        <taxon>Paramecium</taxon>
    </lineage>
</organism>
<evidence type="ECO:0000259" key="6">
    <source>
        <dbReference type="PROSITE" id="PS50090"/>
    </source>
</evidence>
<dbReference type="InterPro" id="IPR001005">
    <property type="entry name" value="SANT/Myb"/>
</dbReference>
<evidence type="ECO:0000313" key="9">
    <source>
        <dbReference type="Proteomes" id="UP000683925"/>
    </source>
</evidence>
<feature type="domain" description="Myb-like" evidence="6">
    <location>
        <begin position="113"/>
        <end position="163"/>
    </location>
</feature>
<dbReference type="OrthoDB" id="2143914at2759"/>
<dbReference type="Pfam" id="PF13921">
    <property type="entry name" value="Myb_DNA-bind_6"/>
    <property type="match status" value="2"/>
</dbReference>
<keyword evidence="4" id="KW-0539">Nucleus</keyword>
<dbReference type="SMART" id="SM00717">
    <property type="entry name" value="SANT"/>
    <property type="match status" value="3"/>
</dbReference>
<accession>A0A8S1VCS8</accession>
<protein>
    <submittedName>
        <fullName evidence="8">Uncharacterized protein</fullName>
    </submittedName>
</protein>
<dbReference type="PANTHER" id="PTHR46621">
    <property type="entry name" value="SNRNA-ACTIVATING PROTEIN COMPLEX SUBUNIT 4"/>
    <property type="match status" value="1"/>
</dbReference>
<sequence length="318" mass="38619">MLNLKTKQHPLSTQKRQYWTPNEDKLLQKAVKLHNSNWKTIAEYFVGRNGSQCSQRWKRIKPQFEKKKFWTPEEDKFLESLIQKYQFEWKTITSYMDGRSSKQVRERYINHLDPLINKKPWTQEEDQQLWALYQQFGPKWSNISQILQGRPENSIKNRYYWHVRKFYAQEENPYYVVPQMRRSIEKDDEQDQSQNNLPCSSKSKKLKKYHHKNQQIAFQSPNALEISFQRNIIQEQSQSDIKNRDLKNVQDFQEQQMDNQFCQELLKSVTLEQGEEESIMQIENWVYTQGFEFNLLQNQLQIQNCNQQEDIFEVESLR</sequence>
<dbReference type="CDD" id="cd00167">
    <property type="entry name" value="SANT"/>
    <property type="match status" value="3"/>
</dbReference>
<dbReference type="InterPro" id="IPR017930">
    <property type="entry name" value="Myb_dom"/>
</dbReference>